<evidence type="ECO:0000313" key="3">
    <source>
        <dbReference type="Proteomes" id="UP000245119"/>
    </source>
</evidence>
<evidence type="ECO:0000313" key="2">
    <source>
        <dbReference type="EMBL" id="PVD22530.1"/>
    </source>
</evidence>
<comment type="caution">
    <text evidence="2">The sequence shown here is derived from an EMBL/GenBank/DDBJ whole genome shotgun (WGS) entry which is preliminary data.</text>
</comment>
<evidence type="ECO:0000256" key="1">
    <source>
        <dbReference type="SAM" id="MobiDB-lite"/>
    </source>
</evidence>
<dbReference type="AlphaFoldDB" id="A0A2T7NMY5"/>
<organism evidence="2 3">
    <name type="scientific">Pomacea canaliculata</name>
    <name type="common">Golden apple snail</name>
    <dbReference type="NCBI Taxonomy" id="400727"/>
    <lineage>
        <taxon>Eukaryota</taxon>
        <taxon>Metazoa</taxon>
        <taxon>Spiralia</taxon>
        <taxon>Lophotrochozoa</taxon>
        <taxon>Mollusca</taxon>
        <taxon>Gastropoda</taxon>
        <taxon>Caenogastropoda</taxon>
        <taxon>Architaenioglossa</taxon>
        <taxon>Ampullarioidea</taxon>
        <taxon>Ampullariidae</taxon>
        <taxon>Pomacea</taxon>
    </lineage>
</organism>
<dbReference type="Proteomes" id="UP000245119">
    <property type="component" value="Linkage Group LG11"/>
</dbReference>
<keyword evidence="3" id="KW-1185">Reference proteome</keyword>
<reference evidence="2 3" key="1">
    <citation type="submission" date="2018-04" db="EMBL/GenBank/DDBJ databases">
        <title>The genome of golden apple snail Pomacea canaliculata provides insight into stress tolerance and invasive adaptation.</title>
        <authorList>
            <person name="Liu C."/>
            <person name="Liu B."/>
            <person name="Ren Y."/>
            <person name="Zhang Y."/>
            <person name="Wang H."/>
            <person name="Li S."/>
            <person name="Jiang F."/>
            <person name="Yin L."/>
            <person name="Zhang G."/>
            <person name="Qian W."/>
            <person name="Fan W."/>
        </authorList>
    </citation>
    <scope>NUCLEOTIDE SEQUENCE [LARGE SCALE GENOMIC DNA]</scope>
    <source>
        <strain evidence="2">SZHN2017</strain>
        <tissue evidence="2">Muscle</tissue>
    </source>
</reference>
<dbReference type="EMBL" id="PZQS01000011">
    <property type="protein sequence ID" value="PVD22530.1"/>
    <property type="molecule type" value="Genomic_DNA"/>
</dbReference>
<sequence>MSSCFFNAIIRGLVDSTVCRSDYNYSRFDFIIAHHSTIDIHFFIGISRPAIINKANYIRQQKKVGQKKGQTSTSGELDTCNRSDRKISQVRKV</sequence>
<protein>
    <submittedName>
        <fullName evidence="2">Uncharacterized protein</fullName>
    </submittedName>
</protein>
<feature type="region of interest" description="Disordered" evidence="1">
    <location>
        <begin position="63"/>
        <end position="93"/>
    </location>
</feature>
<accession>A0A2T7NMY5</accession>
<proteinExistence type="predicted"/>
<gene>
    <name evidence="2" type="ORF">C0Q70_18344</name>
</gene>
<name>A0A2T7NMY5_POMCA</name>